<feature type="coiled-coil region" evidence="1">
    <location>
        <begin position="153"/>
        <end position="225"/>
    </location>
</feature>
<gene>
    <name evidence="4" type="ORF">WA1_26415</name>
</gene>
<sequence length="468" mass="51612">MTKTVTIPNFHTPLISKKILSLISFWLLANVTIWGVALLYLKQKSPSYKSQWTISLPAAKSSTKVSVPGIGEASSSSDSPFASQSSDPRENYKFIAQTEEVLTAAARELKIPPKKFGKPKIKILDNTTLIQFEIEGDSPEEAQKKAIVLQKTLEDQLDELRKVEIAKQDQNLEVVLGTAEKKLQAAQQRLAEYQTRSRLSSNEQLQDLSQNIEALRRQRAETFAQLRLVSARLRQLSVSLGLSSQQAVDALTLQSNQVFQLYLTDYGKVSAELTHLSAKYLVSHPVVITKEEEKNAALTALLQQAKSLLGRSVSLSYLQQLNISGGASGNSSAQRGTLFQELISLQTQQQGLQAQAQEFEEQIKQLESRLTILTQQASKLDNLQRNTKIAEAVFSSTLTRLDVSKSNITASYPQTVVLSKPNLPEDASGPKDKIVLLGTVIGSLFLTTGTISLGLIANKNQRIKPRKL</sequence>
<accession>A0A139X754</accession>
<evidence type="ECO:0000313" key="5">
    <source>
        <dbReference type="Proteomes" id="UP000076925"/>
    </source>
</evidence>
<dbReference type="PANTHER" id="PTHR32309">
    <property type="entry name" value="TYROSINE-PROTEIN KINASE"/>
    <property type="match status" value="1"/>
</dbReference>
<dbReference type="GO" id="GO:0004713">
    <property type="term" value="F:protein tyrosine kinase activity"/>
    <property type="evidence" value="ECO:0007669"/>
    <property type="project" value="TreeGrafter"/>
</dbReference>
<keyword evidence="3" id="KW-0472">Membrane</keyword>
<feature type="transmembrane region" description="Helical" evidence="3">
    <location>
        <begin position="20"/>
        <end position="41"/>
    </location>
</feature>
<dbReference type="EMBL" id="ANNX02000028">
    <property type="protein sequence ID" value="KYC40462.1"/>
    <property type="molecule type" value="Genomic_DNA"/>
</dbReference>
<feature type="transmembrane region" description="Helical" evidence="3">
    <location>
        <begin position="434"/>
        <end position="457"/>
    </location>
</feature>
<dbReference type="PANTHER" id="PTHR32309:SF13">
    <property type="entry name" value="FERRIC ENTEROBACTIN TRANSPORT PROTEIN FEPE"/>
    <property type="match status" value="1"/>
</dbReference>
<dbReference type="GO" id="GO:0005886">
    <property type="term" value="C:plasma membrane"/>
    <property type="evidence" value="ECO:0007669"/>
    <property type="project" value="TreeGrafter"/>
</dbReference>
<comment type="caution">
    <text evidence="4">The sequence shown here is derived from an EMBL/GenBank/DDBJ whole genome shotgun (WGS) entry which is preliminary data.</text>
</comment>
<reference evidence="4 5" key="1">
    <citation type="journal article" date="2013" name="Genome Biol. Evol.">
        <title>Genomes of Stigonematalean cyanobacteria (subsection V) and the evolution of oxygenic photosynthesis from prokaryotes to plastids.</title>
        <authorList>
            <person name="Dagan T."/>
            <person name="Roettger M."/>
            <person name="Stucken K."/>
            <person name="Landan G."/>
            <person name="Koch R."/>
            <person name="Major P."/>
            <person name="Gould S.B."/>
            <person name="Goremykin V.V."/>
            <person name="Rippka R."/>
            <person name="Tandeau de Marsac N."/>
            <person name="Gugger M."/>
            <person name="Lockhart P.J."/>
            <person name="Allen J.F."/>
            <person name="Brune I."/>
            <person name="Maus I."/>
            <person name="Puhler A."/>
            <person name="Martin W.F."/>
        </authorList>
    </citation>
    <scope>NUCLEOTIDE SEQUENCE [LARGE SCALE GENOMIC DNA]</scope>
    <source>
        <strain evidence="4 5">PCC 7110</strain>
    </source>
</reference>
<dbReference type="Proteomes" id="UP000076925">
    <property type="component" value="Unassembled WGS sequence"/>
</dbReference>
<feature type="compositionally biased region" description="Low complexity" evidence="2">
    <location>
        <begin position="73"/>
        <end position="86"/>
    </location>
</feature>
<evidence type="ECO:0000313" key="4">
    <source>
        <dbReference type="EMBL" id="KYC40462.1"/>
    </source>
</evidence>
<protein>
    <recommendedName>
        <fullName evidence="6">Tyrosine kinase G-rich domain-containing protein</fullName>
    </recommendedName>
</protein>
<evidence type="ECO:0000256" key="2">
    <source>
        <dbReference type="SAM" id="MobiDB-lite"/>
    </source>
</evidence>
<dbReference type="OrthoDB" id="6148968at2"/>
<feature type="region of interest" description="Disordered" evidence="2">
    <location>
        <begin position="67"/>
        <end position="87"/>
    </location>
</feature>
<name>A0A139X754_9CYAN</name>
<feature type="coiled-coil region" evidence="1">
    <location>
        <begin position="342"/>
        <end position="383"/>
    </location>
</feature>
<organism evidence="4 5">
    <name type="scientific">Scytonema hofmannii PCC 7110</name>
    <dbReference type="NCBI Taxonomy" id="128403"/>
    <lineage>
        <taxon>Bacteria</taxon>
        <taxon>Bacillati</taxon>
        <taxon>Cyanobacteriota</taxon>
        <taxon>Cyanophyceae</taxon>
        <taxon>Nostocales</taxon>
        <taxon>Scytonemataceae</taxon>
        <taxon>Scytonema</taxon>
    </lineage>
</organism>
<evidence type="ECO:0000256" key="3">
    <source>
        <dbReference type="SAM" id="Phobius"/>
    </source>
</evidence>
<dbReference type="AlphaFoldDB" id="A0A139X754"/>
<dbReference type="InterPro" id="IPR050445">
    <property type="entry name" value="Bact_polysacc_biosynth/exp"/>
</dbReference>
<keyword evidence="3" id="KW-0812">Transmembrane</keyword>
<keyword evidence="5" id="KW-1185">Reference proteome</keyword>
<dbReference type="STRING" id="128403.WA1_26415"/>
<keyword evidence="1" id="KW-0175">Coiled coil</keyword>
<evidence type="ECO:0000256" key="1">
    <source>
        <dbReference type="SAM" id="Coils"/>
    </source>
</evidence>
<keyword evidence="3" id="KW-1133">Transmembrane helix</keyword>
<proteinExistence type="predicted"/>
<evidence type="ECO:0008006" key="6">
    <source>
        <dbReference type="Google" id="ProtNLM"/>
    </source>
</evidence>
<dbReference type="RefSeq" id="WP_017746885.1">
    <property type="nucleotide sequence ID" value="NZ_KQ976354.1"/>
</dbReference>